<dbReference type="InterPro" id="IPR038577">
    <property type="entry name" value="GT10-like_C_sf"/>
</dbReference>
<accession>E9GCP8</accession>
<dbReference type="InterPro" id="IPR031481">
    <property type="entry name" value="Glyco_tran_10_N"/>
</dbReference>
<dbReference type="eggNOG" id="KOG2619">
    <property type="taxonomic scope" value="Eukaryota"/>
</dbReference>
<comment type="similarity">
    <text evidence="3 12">Belongs to the glycosyltransferase 10 family.</text>
</comment>
<feature type="domain" description="Fucosyltransferase N-terminal" evidence="14">
    <location>
        <begin position="54"/>
        <end position="168"/>
    </location>
</feature>
<keyword evidence="6 12" id="KW-0812">Transmembrane</keyword>
<keyword evidence="9 12" id="KW-0333">Golgi apparatus</keyword>
<comment type="subcellular location">
    <subcellularLocation>
        <location evidence="1 12">Golgi apparatus</location>
        <location evidence="1 12">Golgi stack membrane</location>
        <topology evidence="1 12">Single-pass type II membrane protein</topology>
    </subcellularLocation>
</comment>
<dbReference type="InterPro" id="IPR055270">
    <property type="entry name" value="Glyco_tran_10_C"/>
</dbReference>
<dbReference type="KEGG" id="dpx:DAPPUDRAFT_316372"/>
<reference evidence="15 16" key="1">
    <citation type="journal article" date="2011" name="Science">
        <title>The ecoresponsive genome of Daphnia pulex.</title>
        <authorList>
            <person name="Colbourne J.K."/>
            <person name="Pfrender M.E."/>
            <person name="Gilbert D."/>
            <person name="Thomas W.K."/>
            <person name="Tucker A."/>
            <person name="Oakley T.H."/>
            <person name="Tokishita S."/>
            <person name="Aerts A."/>
            <person name="Arnold G.J."/>
            <person name="Basu M.K."/>
            <person name="Bauer D.J."/>
            <person name="Caceres C.E."/>
            <person name="Carmel L."/>
            <person name="Casola C."/>
            <person name="Choi J.H."/>
            <person name="Detter J.C."/>
            <person name="Dong Q."/>
            <person name="Dusheyko S."/>
            <person name="Eads B.D."/>
            <person name="Frohlich T."/>
            <person name="Geiler-Samerotte K.A."/>
            <person name="Gerlach D."/>
            <person name="Hatcher P."/>
            <person name="Jogdeo S."/>
            <person name="Krijgsveld J."/>
            <person name="Kriventseva E.V."/>
            <person name="Kultz D."/>
            <person name="Laforsch C."/>
            <person name="Lindquist E."/>
            <person name="Lopez J."/>
            <person name="Manak J.R."/>
            <person name="Muller J."/>
            <person name="Pangilinan J."/>
            <person name="Patwardhan R.P."/>
            <person name="Pitluck S."/>
            <person name="Pritham E.J."/>
            <person name="Rechtsteiner A."/>
            <person name="Rho M."/>
            <person name="Rogozin I.B."/>
            <person name="Sakarya O."/>
            <person name="Salamov A."/>
            <person name="Schaack S."/>
            <person name="Shapiro H."/>
            <person name="Shiga Y."/>
            <person name="Skalitzky C."/>
            <person name="Smith Z."/>
            <person name="Souvorov A."/>
            <person name="Sung W."/>
            <person name="Tang Z."/>
            <person name="Tsuchiya D."/>
            <person name="Tu H."/>
            <person name="Vos H."/>
            <person name="Wang M."/>
            <person name="Wolf Y.I."/>
            <person name="Yamagata H."/>
            <person name="Yamada T."/>
            <person name="Ye Y."/>
            <person name="Shaw J.R."/>
            <person name="Andrews J."/>
            <person name="Crease T.J."/>
            <person name="Tang H."/>
            <person name="Lucas S.M."/>
            <person name="Robertson H.M."/>
            <person name="Bork P."/>
            <person name="Koonin E.V."/>
            <person name="Zdobnov E.M."/>
            <person name="Grigoriev I.V."/>
            <person name="Lynch M."/>
            <person name="Boore J.L."/>
        </authorList>
    </citation>
    <scope>NUCLEOTIDE SEQUENCE [LARGE SCALE GENOMIC DNA]</scope>
</reference>
<keyword evidence="16" id="KW-1185">Reference proteome</keyword>
<dbReference type="PhylomeDB" id="E9GCP8"/>
<evidence type="ECO:0000256" key="11">
    <source>
        <dbReference type="ARBA" id="ARBA00023180"/>
    </source>
</evidence>
<evidence type="ECO:0000256" key="4">
    <source>
        <dbReference type="ARBA" id="ARBA00022676"/>
    </source>
</evidence>
<comment type="pathway">
    <text evidence="2">Protein modification; protein glycosylation.</text>
</comment>
<dbReference type="OrthoDB" id="427096at2759"/>
<gene>
    <name evidence="15" type="ORF">DAPPUDRAFT_316372</name>
</gene>
<dbReference type="SUPFAM" id="SSF53756">
    <property type="entry name" value="UDP-Glycosyltransferase/glycogen phosphorylase"/>
    <property type="match status" value="1"/>
</dbReference>
<dbReference type="STRING" id="6669.E9GCP8"/>
<evidence type="ECO:0000256" key="2">
    <source>
        <dbReference type="ARBA" id="ARBA00004922"/>
    </source>
</evidence>
<keyword evidence="10 12" id="KW-0472">Membrane</keyword>
<evidence type="ECO:0000256" key="9">
    <source>
        <dbReference type="ARBA" id="ARBA00023034"/>
    </source>
</evidence>
<dbReference type="InParanoid" id="E9GCP8"/>
<dbReference type="PANTHER" id="PTHR48438">
    <property type="entry name" value="ALPHA-(1,3)-FUCOSYLTRANSFERASE C-RELATED"/>
    <property type="match status" value="1"/>
</dbReference>
<keyword evidence="4 12" id="KW-0328">Glycosyltransferase</keyword>
<evidence type="ECO:0000313" key="15">
    <source>
        <dbReference type="EMBL" id="EFX82827.1"/>
    </source>
</evidence>
<feature type="domain" description="Fucosyltransferase C-terminal" evidence="13">
    <location>
        <begin position="211"/>
        <end position="376"/>
    </location>
</feature>
<evidence type="ECO:0000259" key="14">
    <source>
        <dbReference type="Pfam" id="PF17039"/>
    </source>
</evidence>
<dbReference type="FunFam" id="3.40.50.11660:FF:000020">
    <property type="entry name" value="Uncharacterized protein"/>
    <property type="match status" value="1"/>
</dbReference>
<sequence length="395" mass="46769">MWLLLLMILPEHIRNRRSVKVAAFLVVVGTLVFWWYNFPFQKVHDYILQSKRGKSILLWNSNENERFFRQHSGSCGSIRCEIISNRSERPIESYDAIVVIFGDDFSPVDPMELAEFQSESNNTNQKFVFYTRKSPQSLASYHNVSEFTGVFNWTMTYRRDSDIPLLYGRIAPEELSFLSPEDVLRHIERARKTFRPRPKSRISKLNKVSPIVAWMASDCNTTSQRELYVKELKNYIEVDVYGECGNLTCDGPQCYDILLRNYKFYLSFENSLCPDYVTDTFFTMMDRDVVPVVYGGADYTRYAPTHSYIDARQFKPEELATYLKILDANDTLYGEYFWWKDHYRVTSSEENMWHNSFCDLSQKLHRDFESKSYQDLISYWGDYNQCVPFDPKWIF</sequence>
<dbReference type="PANTHER" id="PTHR48438:SF1">
    <property type="entry name" value="ALPHA-(1,3)-FUCOSYLTRANSFERASE C-RELATED"/>
    <property type="match status" value="1"/>
</dbReference>
<dbReference type="Pfam" id="PF17039">
    <property type="entry name" value="Glyco_tran_10_N"/>
    <property type="match status" value="1"/>
</dbReference>
<evidence type="ECO:0000256" key="1">
    <source>
        <dbReference type="ARBA" id="ARBA00004447"/>
    </source>
</evidence>
<evidence type="ECO:0000256" key="5">
    <source>
        <dbReference type="ARBA" id="ARBA00022679"/>
    </source>
</evidence>
<dbReference type="HOGENOM" id="CLU_032075_3_0_1"/>
<dbReference type="InterPro" id="IPR001503">
    <property type="entry name" value="Glyco_trans_10"/>
</dbReference>
<dbReference type="Pfam" id="PF00852">
    <property type="entry name" value="Glyco_transf_10"/>
    <property type="match status" value="1"/>
</dbReference>
<keyword evidence="11" id="KW-0325">Glycoprotein</keyword>
<keyword evidence="8 12" id="KW-1133">Transmembrane helix</keyword>
<dbReference type="EMBL" id="GL732539">
    <property type="protein sequence ID" value="EFX82827.1"/>
    <property type="molecule type" value="Genomic_DNA"/>
</dbReference>
<proteinExistence type="inferred from homology"/>
<organism evidence="15 16">
    <name type="scientific">Daphnia pulex</name>
    <name type="common">Water flea</name>
    <dbReference type="NCBI Taxonomy" id="6669"/>
    <lineage>
        <taxon>Eukaryota</taxon>
        <taxon>Metazoa</taxon>
        <taxon>Ecdysozoa</taxon>
        <taxon>Arthropoda</taxon>
        <taxon>Crustacea</taxon>
        <taxon>Branchiopoda</taxon>
        <taxon>Diplostraca</taxon>
        <taxon>Cladocera</taxon>
        <taxon>Anomopoda</taxon>
        <taxon>Daphniidae</taxon>
        <taxon>Daphnia</taxon>
    </lineage>
</organism>
<evidence type="ECO:0000256" key="7">
    <source>
        <dbReference type="ARBA" id="ARBA00022968"/>
    </source>
</evidence>
<keyword evidence="5 12" id="KW-0808">Transferase</keyword>
<protein>
    <recommendedName>
        <fullName evidence="12">Fucosyltransferase</fullName>
        <ecNumber evidence="12">2.4.1.-</ecNumber>
    </recommendedName>
</protein>
<dbReference type="EC" id="2.4.1.-" evidence="12"/>
<evidence type="ECO:0000256" key="6">
    <source>
        <dbReference type="ARBA" id="ARBA00022692"/>
    </source>
</evidence>
<dbReference type="Gene3D" id="3.40.50.11660">
    <property type="entry name" value="Glycosyl transferase family 10, C-terminal domain"/>
    <property type="match status" value="1"/>
</dbReference>
<feature type="transmembrane region" description="Helical" evidence="12">
    <location>
        <begin position="21"/>
        <end position="38"/>
    </location>
</feature>
<evidence type="ECO:0000256" key="10">
    <source>
        <dbReference type="ARBA" id="ARBA00023136"/>
    </source>
</evidence>
<evidence type="ECO:0000256" key="8">
    <source>
        <dbReference type="ARBA" id="ARBA00022989"/>
    </source>
</evidence>
<dbReference type="UniPathway" id="UPA00378"/>
<keyword evidence="7" id="KW-0735">Signal-anchor</keyword>
<dbReference type="GO" id="GO:0032580">
    <property type="term" value="C:Golgi cisterna membrane"/>
    <property type="evidence" value="ECO:0007669"/>
    <property type="project" value="UniProtKB-SubCell"/>
</dbReference>
<evidence type="ECO:0000313" key="16">
    <source>
        <dbReference type="Proteomes" id="UP000000305"/>
    </source>
</evidence>
<dbReference type="AlphaFoldDB" id="E9GCP8"/>
<dbReference type="Proteomes" id="UP000000305">
    <property type="component" value="Unassembled WGS sequence"/>
</dbReference>
<dbReference type="OMA" id="VEEICHM"/>
<name>E9GCP8_DAPPU</name>
<dbReference type="GO" id="GO:0046920">
    <property type="term" value="F:alpha-(1-&gt;3)-fucosyltransferase activity"/>
    <property type="evidence" value="ECO:0000318"/>
    <property type="project" value="GO_Central"/>
</dbReference>
<evidence type="ECO:0000256" key="12">
    <source>
        <dbReference type="RuleBase" id="RU003832"/>
    </source>
</evidence>
<evidence type="ECO:0000256" key="3">
    <source>
        <dbReference type="ARBA" id="ARBA00008919"/>
    </source>
</evidence>
<evidence type="ECO:0000259" key="13">
    <source>
        <dbReference type="Pfam" id="PF00852"/>
    </source>
</evidence>